<evidence type="ECO:0000256" key="1">
    <source>
        <dbReference type="ARBA" id="ARBA00004496"/>
    </source>
</evidence>
<comment type="subcellular location">
    <subcellularLocation>
        <location evidence="1">Cytoplasm</location>
    </subcellularLocation>
</comment>
<dbReference type="InterPro" id="IPR017945">
    <property type="entry name" value="DHBP_synth_RibB-like_a/b_dom"/>
</dbReference>
<dbReference type="Gene3D" id="3.40.50.11030">
    <property type="entry name" value="Threonylcarbamoyl-AMP synthase, C-terminal domain"/>
    <property type="match status" value="1"/>
</dbReference>
<evidence type="ECO:0000256" key="8">
    <source>
        <dbReference type="ARBA" id="ARBA00022695"/>
    </source>
</evidence>
<dbReference type="PANTHER" id="PTHR17490:SF16">
    <property type="entry name" value="THREONYLCARBAMOYL-AMP SYNTHASE"/>
    <property type="match status" value="1"/>
</dbReference>
<dbReference type="GO" id="GO:0061710">
    <property type="term" value="F:L-threonylcarbamoyladenylate synthase"/>
    <property type="evidence" value="ECO:0007669"/>
    <property type="project" value="UniProtKB-EC"/>
</dbReference>
<dbReference type="GO" id="GO:0000049">
    <property type="term" value="F:tRNA binding"/>
    <property type="evidence" value="ECO:0007669"/>
    <property type="project" value="TreeGrafter"/>
</dbReference>
<dbReference type="Pfam" id="PF03481">
    <property type="entry name" value="Sua5_C"/>
    <property type="match status" value="1"/>
</dbReference>
<dbReference type="InterPro" id="IPR006070">
    <property type="entry name" value="Sua5-like_dom"/>
</dbReference>
<name>A0AAJ6CJ87_9BASI</name>
<evidence type="ECO:0000313" key="15">
    <source>
        <dbReference type="EMBL" id="WFD14934.1"/>
    </source>
</evidence>
<dbReference type="Pfam" id="PF01300">
    <property type="entry name" value="Sua5_yciO_yrdC"/>
    <property type="match status" value="1"/>
</dbReference>
<evidence type="ECO:0000256" key="3">
    <source>
        <dbReference type="ARBA" id="ARBA00012584"/>
    </source>
</evidence>
<organism evidence="15 16">
    <name type="scientific">Malassezia arunalokei</name>
    <dbReference type="NCBI Taxonomy" id="1514897"/>
    <lineage>
        <taxon>Eukaryota</taxon>
        <taxon>Fungi</taxon>
        <taxon>Dikarya</taxon>
        <taxon>Basidiomycota</taxon>
        <taxon>Ustilaginomycotina</taxon>
        <taxon>Malasseziomycetes</taxon>
        <taxon>Malasseziales</taxon>
        <taxon>Malasseziaceae</taxon>
        <taxon>Malassezia</taxon>
    </lineage>
</organism>
<evidence type="ECO:0000256" key="9">
    <source>
        <dbReference type="ARBA" id="ARBA00022741"/>
    </source>
</evidence>
<keyword evidence="9" id="KW-0547">Nucleotide-binding</keyword>
<keyword evidence="16" id="KW-1185">Reference proteome</keyword>
<evidence type="ECO:0000259" key="14">
    <source>
        <dbReference type="PROSITE" id="PS51163"/>
    </source>
</evidence>
<evidence type="ECO:0000313" key="16">
    <source>
        <dbReference type="Proteomes" id="UP001217582"/>
    </source>
</evidence>
<sequence length="472" mass="51788">MWRVRSSFLRRVSSTMSKYNTKLLPLECGFDTSKPGNFGLVFSNAESLPPSSFHDPCEVLNVSFTSDVSQQSLEKAAEHIRAGELVAFPTETVYGLGACALRTDAAERIYRAKNRPADNPLIVHISDLRMLSRLVPQNFHMNKACDALIKAFWPGPLTLLFPVGRDEQDEPYVPTTVTCDQPTVGIRMPSHPVARALIAMAGVPIAAPSANASGRPSPTTAEHVLDDLGQRQVLSYILDGGKCDIGLESTVVDATTVPNEVRILRPGGISVEQLAQVLDRAGLSDVAVRVYGKHLQGSSHENLKPATPGMKYRHYSPEARVILVQLCDNDACASMKDVLQELLSSLSRDHTPHVGLMCALDSPLVQLLQVPELVRWTKQATKDDYLTPVYRTEQFQLCFYSLGYQNAPDIAARRLFDGLRTLDACVPWHDEARTCDVIISESLSEHGVGLAIMNRLKKAASRSICVRKDGSA</sequence>
<protein>
    <recommendedName>
        <fullName evidence="4">Threonylcarbamoyl-AMP synthase</fullName>
        <ecNumber evidence="3">2.7.7.87</ecNumber>
    </recommendedName>
    <alternativeName>
        <fullName evidence="11">L-threonylcarbamoyladenylate synthase</fullName>
    </alternativeName>
</protein>
<dbReference type="SUPFAM" id="SSF55821">
    <property type="entry name" value="YrdC/RibB"/>
    <property type="match status" value="1"/>
</dbReference>
<evidence type="ECO:0000256" key="4">
    <source>
        <dbReference type="ARBA" id="ARBA00015492"/>
    </source>
</evidence>
<keyword evidence="8 15" id="KW-0548">Nucleotidyltransferase</keyword>
<evidence type="ECO:0000256" key="10">
    <source>
        <dbReference type="ARBA" id="ARBA00022840"/>
    </source>
</evidence>
<evidence type="ECO:0000256" key="5">
    <source>
        <dbReference type="ARBA" id="ARBA00022490"/>
    </source>
</evidence>
<dbReference type="GO" id="GO:0003725">
    <property type="term" value="F:double-stranded RNA binding"/>
    <property type="evidence" value="ECO:0007669"/>
    <property type="project" value="InterPro"/>
</dbReference>
<dbReference type="InterPro" id="IPR005145">
    <property type="entry name" value="Sua5_C"/>
</dbReference>
<dbReference type="PROSITE" id="PS51163">
    <property type="entry name" value="YRDC"/>
    <property type="match status" value="1"/>
</dbReference>
<evidence type="ECO:0000256" key="12">
    <source>
        <dbReference type="ARBA" id="ARBA00048366"/>
    </source>
</evidence>
<dbReference type="EC" id="2.7.7.87" evidence="3"/>
<comment type="similarity">
    <text evidence="2">Belongs to the SUA5 family.</text>
</comment>
<dbReference type="AlphaFoldDB" id="A0AAJ6CJ87"/>
<feature type="domain" description="YrdC-like" evidence="14">
    <location>
        <begin position="70"/>
        <end position="269"/>
    </location>
</feature>
<comment type="catalytic activity">
    <reaction evidence="12">
        <text>L-threonine + hydrogencarbonate + ATP = L-threonylcarbamoyladenylate + diphosphate + H2O</text>
        <dbReference type="Rhea" id="RHEA:36407"/>
        <dbReference type="ChEBI" id="CHEBI:15377"/>
        <dbReference type="ChEBI" id="CHEBI:17544"/>
        <dbReference type="ChEBI" id="CHEBI:30616"/>
        <dbReference type="ChEBI" id="CHEBI:33019"/>
        <dbReference type="ChEBI" id="CHEBI:57926"/>
        <dbReference type="ChEBI" id="CHEBI:73682"/>
        <dbReference type="EC" id="2.7.7.87"/>
    </reaction>
</comment>
<dbReference type="EMBL" id="CP119917">
    <property type="protein sequence ID" value="WFD14934.1"/>
    <property type="molecule type" value="Genomic_DNA"/>
</dbReference>
<dbReference type="FunFam" id="3.90.870.10:FF:000008">
    <property type="entry name" value="Threonylcarbamoyl-AMP synthase"/>
    <property type="match status" value="1"/>
</dbReference>
<dbReference type="GO" id="GO:0006450">
    <property type="term" value="P:regulation of translational fidelity"/>
    <property type="evidence" value="ECO:0007669"/>
    <property type="project" value="TreeGrafter"/>
</dbReference>
<evidence type="ECO:0000256" key="13">
    <source>
        <dbReference type="ARBA" id="ARBA00056339"/>
    </source>
</evidence>
<dbReference type="InterPro" id="IPR050156">
    <property type="entry name" value="TC-AMP_synthase_SUA5"/>
</dbReference>
<dbReference type="NCBIfam" id="TIGR00057">
    <property type="entry name" value="L-threonylcarbamoyladenylate synthase"/>
    <property type="match status" value="1"/>
</dbReference>
<dbReference type="GO" id="GO:0005737">
    <property type="term" value="C:cytoplasm"/>
    <property type="evidence" value="ECO:0007669"/>
    <property type="project" value="UniProtKB-SubCell"/>
</dbReference>
<evidence type="ECO:0000256" key="11">
    <source>
        <dbReference type="ARBA" id="ARBA00029774"/>
    </source>
</evidence>
<keyword evidence="10" id="KW-0067">ATP-binding</keyword>
<gene>
    <name evidence="15" type="ORF">MARU1_000945</name>
</gene>
<accession>A0AAJ6CJ87</accession>
<dbReference type="Proteomes" id="UP001217582">
    <property type="component" value="Chromosome 2"/>
</dbReference>
<keyword evidence="6 15" id="KW-0808">Transferase</keyword>
<keyword evidence="5" id="KW-0963">Cytoplasm</keyword>
<evidence type="ECO:0000256" key="6">
    <source>
        <dbReference type="ARBA" id="ARBA00022679"/>
    </source>
</evidence>
<proteinExistence type="inferred from homology"/>
<dbReference type="GO" id="GO:0005524">
    <property type="term" value="F:ATP binding"/>
    <property type="evidence" value="ECO:0007669"/>
    <property type="project" value="UniProtKB-KW"/>
</dbReference>
<dbReference type="PANTHER" id="PTHR17490">
    <property type="entry name" value="SUA5"/>
    <property type="match status" value="1"/>
</dbReference>
<reference evidence="15 16" key="1">
    <citation type="submission" date="2023-03" db="EMBL/GenBank/DDBJ databases">
        <title>Mating type loci evolution in Malassezia.</title>
        <authorList>
            <person name="Coelho M.A."/>
        </authorList>
    </citation>
    <scope>NUCLEOTIDE SEQUENCE [LARGE SCALE GENOMIC DNA]</scope>
    <source>
        <strain evidence="15 16">CBS 13387</strain>
    </source>
</reference>
<dbReference type="GO" id="GO:0002949">
    <property type="term" value="P:tRNA threonylcarbamoyladenosine modification"/>
    <property type="evidence" value="ECO:0007669"/>
    <property type="project" value="UniProtKB-ARBA"/>
</dbReference>
<dbReference type="InterPro" id="IPR038385">
    <property type="entry name" value="Sua5/YwlC_C"/>
</dbReference>
<evidence type="ECO:0000256" key="7">
    <source>
        <dbReference type="ARBA" id="ARBA00022694"/>
    </source>
</evidence>
<comment type="function">
    <text evidence="13">Required for the formation of a threonylcarbamoyl group on adenosine at position 37 (t(6)A37) in tRNAs that read codons beginning with adenine. Likely catalyzes the conversion of L-threonine, HCO(3)(-)/CO(2) and ATP to give threonylcarbamoyl-AMP (TC-AMP) as the acyladenylate intermediate, with the release of diphosphate. Required for normal translation, by ensuring translation fidelity at the level of codon recognition, appropriate translation initiation selection and maintenance of reading frame. Also involved in telomere replication. Binds to single-stranded telomeric (ssTG) DNA and positively regulates telomere length.</text>
</comment>
<dbReference type="Gene3D" id="3.90.870.10">
    <property type="entry name" value="DHBP synthase"/>
    <property type="match status" value="1"/>
</dbReference>
<keyword evidence="7" id="KW-0819">tRNA processing</keyword>
<evidence type="ECO:0000256" key="2">
    <source>
        <dbReference type="ARBA" id="ARBA00007663"/>
    </source>
</evidence>